<comment type="caution">
    <text evidence="2">The sequence shown here is derived from an EMBL/GenBank/DDBJ whole genome shotgun (WGS) entry which is preliminary data.</text>
</comment>
<dbReference type="OrthoDB" id="2745898at2759"/>
<dbReference type="EMBL" id="JAACJM010000032">
    <property type="protein sequence ID" value="KAF5364603.1"/>
    <property type="molecule type" value="Genomic_DNA"/>
</dbReference>
<keyword evidence="3" id="KW-1185">Reference proteome</keyword>
<gene>
    <name evidence="2" type="ORF">D9758_005610</name>
</gene>
<organism evidence="2 3">
    <name type="scientific">Tetrapyrgos nigripes</name>
    <dbReference type="NCBI Taxonomy" id="182062"/>
    <lineage>
        <taxon>Eukaryota</taxon>
        <taxon>Fungi</taxon>
        <taxon>Dikarya</taxon>
        <taxon>Basidiomycota</taxon>
        <taxon>Agaricomycotina</taxon>
        <taxon>Agaricomycetes</taxon>
        <taxon>Agaricomycetidae</taxon>
        <taxon>Agaricales</taxon>
        <taxon>Marasmiineae</taxon>
        <taxon>Marasmiaceae</taxon>
        <taxon>Tetrapyrgos</taxon>
    </lineage>
</organism>
<evidence type="ECO:0000256" key="1">
    <source>
        <dbReference type="SAM" id="MobiDB-lite"/>
    </source>
</evidence>
<name>A0A8H5GGJ3_9AGAR</name>
<sequence length="543" mass="61465">MGVSLLSLPNELIEHIVDNLAHDPTALKVCSTINRRLIYPAQKHLFHEVTLRPEGSIKGLDHIGNAFLSFFEEPSHNHLVCLVKHLRVKSFYNWGEGYGRLDPDDLGQPYPVFPRVSQLLGNIEEITIPVTFIESIRDFRADETIAVTLQDDWKSSLVSLLQKPDLQYIRVEHDVIFRNTDLDVCDLISVFFASVPCRHPKLRVGIENHRKTEFSFRQSQERTGTGTRSEVDLGPESRSHELDLVGLTTTFSSDRVFRALSAVPFVNVSQLQTLYLTPPIVPMTHHRPWLESSLQGFLNTYGKSVQYLTLNFDRGSMSYLYADTILSLKGCTALKRLVWNRSIDHDRLREWRVNGSLDAPNSSYLLFIAKSLRTLPFSGSGLGSSQSSQSSLIERLTLDIDHHGDGAGDGAGATTSTSTSSEFQFGCNSDMYIDIDNEAWKMLDEHFSSKARFPYLREFRIVQRFPDPTTSEDLGQGHEDVTSSTNTQAPAPPLSQDHVVDKLKERLCLMNKRGILKTEVMIKERQMAIDVPVHRVSWFFNGR</sequence>
<reference evidence="2 3" key="1">
    <citation type="journal article" date="2020" name="ISME J.">
        <title>Uncovering the hidden diversity of litter-decomposition mechanisms in mushroom-forming fungi.</title>
        <authorList>
            <person name="Floudas D."/>
            <person name="Bentzer J."/>
            <person name="Ahren D."/>
            <person name="Johansson T."/>
            <person name="Persson P."/>
            <person name="Tunlid A."/>
        </authorList>
    </citation>
    <scope>NUCLEOTIDE SEQUENCE [LARGE SCALE GENOMIC DNA]</scope>
    <source>
        <strain evidence="2 3">CBS 291.85</strain>
    </source>
</reference>
<accession>A0A8H5GGJ3</accession>
<evidence type="ECO:0000313" key="2">
    <source>
        <dbReference type="EMBL" id="KAF5364603.1"/>
    </source>
</evidence>
<feature type="region of interest" description="Disordered" evidence="1">
    <location>
        <begin position="467"/>
        <end position="497"/>
    </location>
</feature>
<dbReference type="Proteomes" id="UP000559256">
    <property type="component" value="Unassembled WGS sequence"/>
</dbReference>
<proteinExistence type="predicted"/>
<evidence type="ECO:0000313" key="3">
    <source>
        <dbReference type="Proteomes" id="UP000559256"/>
    </source>
</evidence>
<evidence type="ECO:0008006" key="4">
    <source>
        <dbReference type="Google" id="ProtNLM"/>
    </source>
</evidence>
<protein>
    <recommendedName>
        <fullName evidence="4">F-box domain-containing protein</fullName>
    </recommendedName>
</protein>
<dbReference type="AlphaFoldDB" id="A0A8H5GGJ3"/>